<keyword evidence="2" id="KW-0732">Signal</keyword>
<evidence type="ECO:0000313" key="3">
    <source>
        <dbReference type="EMBL" id="KAK9810840.1"/>
    </source>
</evidence>
<evidence type="ECO:0000313" key="4">
    <source>
        <dbReference type="Proteomes" id="UP001465755"/>
    </source>
</evidence>
<feature type="region of interest" description="Disordered" evidence="1">
    <location>
        <begin position="136"/>
        <end position="165"/>
    </location>
</feature>
<name>A0AAW1PLZ0_9CHLO</name>
<dbReference type="Proteomes" id="UP001465755">
    <property type="component" value="Unassembled WGS sequence"/>
</dbReference>
<feature type="chain" id="PRO_5043822408" evidence="2">
    <location>
        <begin position="24"/>
        <end position="393"/>
    </location>
</feature>
<evidence type="ECO:0000256" key="2">
    <source>
        <dbReference type="SAM" id="SignalP"/>
    </source>
</evidence>
<protein>
    <submittedName>
        <fullName evidence="3">Uncharacterized protein</fullName>
    </submittedName>
</protein>
<dbReference type="EMBL" id="JALJOQ010000013">
    <property type="protein sequence ID" value="KAK9810840.1"/>
    <property type="molecule type" value="Genomic_DNA"/>
</dbReference>
<organism evidence="3 4">
    <name type="scientific">Symbiochloris irregularis</name>
    <dbReference type="NCBI Taxonomy" id="706552"/>
    <lineage>
        <taxon>Eukaryota</taxon>
        <taxon>Viridiplantae</taxon>
        <taxon>Chlorophyta</taxon>
        <taxon>core chlorophytes</taxon>
        <taxon>Trebouxiophyceae</taxon>
        <taxon>Trebouxiales</taxon>
        <taxon>Trebouxiaceae</taxon>
        <taxon>Symbiochloris</taxon>
    </lineage>
</organism>
<sequence>MASGMRCIMLLILLAGSWTAAFGATATANSGATAISNGGNANANANSLAEASGSGNAAANSNALAKASNGGNANANADSTAITKGGGDATANSDATALANGGTANANANSLALANGGGSAAANSAARAVSNGGGPNANGGATADADATAVSGSSGPNAWSGPHADPIFTDFQNRTFEFFGEPGPIYNVLTHQKLSVNMKLTWAGDRHIRQQEGKGTFTDLLAFQFPDTQLMVEVSEPGTMTVTIDDEDADLDKPFHLTKADVNISFNPFLPGVGEQLILDDGLFKFTVVAVKAFEDEISGYNRGHLDLETEVARPPGALDGVLGHSLYVRAVDRQHETVIERKFHNDETDYIVKDLYDSMEIKQATSRRRRLIEGADLSQLHYPLTASLSGKW</sequence>
<keyword evidence="4" id="KW-1185">Reference proteome</keyword>
<proteinExistence type="predicted"/>
<feature type="compositionally biased region" description="Low complexity" evidence="1">
    <location>
        <begin position="138"/>
        <end position="155"/>
    </location>
</feature>
<reference evidence="3 4" key="1">
    <citation type="journal article" date="2024" name="Nat. Commun.">
        <title>Phylogenomics reveals the evolutionary origins of lichenization in chlorophyte algae.</title>
        <authorList>
            <person name="Puginier C."/>
            <person name="Libourel C."/>
            <person name="Otte J."/>
            <person name="Skaloud P."/>
            <person name="Haon M."/>
            <person name="Grisel S."/>
            <person name="Petersen M."/>
            <person name="Berrin J.G."/>
            <person name="Delaux P.M."/>
            <person name="Dal Grande F."/>
            <person name="Keller J."/>
        </authorList>
    </citation>
    <scope>NUCLEOTIDE SEQUENCE [LARGE SCALE GENOMIC DNA]</scope>
    <source>
        <strain evidence="3 4">SAG 2036</strain>
    </source>
</reference>
<comment type="caution">
    <text evidence="3">The sequence shown here is derived from an EMBL/GenBank/DDBJ whole genome shotgun (WGS) entry which is preliminary data.</text>
</comment>
<feature type="signal peptide" evidence="2">
    <location>
        <begin position="1"/>
        <end position="23"/>
    </location>
</feature>
<evidence type="ECO:0000256" key="1">
    <source>
        <dbReference type="SAM" id="MobiDB-lite"/>
    </source>
</evidence>
<gene>
    <name evidence="3" type="ORF">WJX73_000820</name>
</gene>
<accession>A0AAW1PLZ0</accession>
<dbReference type="AlphaFoldDB" id="A0AAW1PLZ0"/>